<feature type="chain" id="PRO_5042991091" description="ARM repeat superfamily protein" evidence="2">
    <location>
        <begin position="18"/>
        <end position="1153"/>
    </location>
</feature>
<protein>
    <recommendedName>
        <fullName evidence="5">ARM repeat superfamily protein</fullName>
    </recommendedName>
</protein>
<gene>
    <name evidence="3" type="ORF">RJT34_20343</name>
</gene>
<proteinExistence type="predicted"/>
<evidence type="ECO:0000313" key="3">
    <source>
        <dbReference type="EMBL" id="KAK7285567.1"/>
    </source>
</evidence>
<evidence type="ECO:0000313" key="4">
    <source>
        <dbReference type="Proteomes" id="UP001359559"/>
    </source>
</evidence>
<accession>A0AAN9ISN8</accession>
<dbReference type="InterPro" id="IPR011989">
    <property type="entry name" value="ARM-like"/>
</dbReference>
<evidence type="ECO:0000256" key="1">
    <source>
        <dbReference type="SAM" id="MobiDB-lite"/>
    </source>
</evidence>
<dbReference type="SUPFAM" id="SSF48371">
    <property type="entry name" value="ARM repeat"/>
    <property type="match status" value="1"/>
</dbReference>
<reference evidence="3 4" key="1">
    <citation type="submission" date="2024-01" db="EMBL/GenBank/DDBJ databases">
        <title>The genomes of 5 underutilized Papilionoideae crops provide insights into root nodulation and disease resistance.</title>
        <authorList>
            <person name="Yuan L."/>
        </authorList>
    </citation>
    <scope>NUCLEOTIDE SEQUENCE [LARGE SCALE GENOMIC DNA]</scope>
    <source>
        <strain evidence="3">LY-2023</strain>
        <tissue evidence="3">Leaf</tissue>
    </source>
</reference>
<comment type="caution">
    <text evidence="3">The sequence shown here is derived from an EMBL/GenBank/DDBJ whole genome shotgun (WGS) entry which is preliminary data.</text>
</comment>
<dbReference type="AlphaFoldDB" id="A0AAN9ISN8"/>
<dbReference type="InterPro" id="IPR016024">
    <property type="entry name" value="ARM-type_fold"/>
</dbReference>
<feature type="region of interest" description="Disordered" evidence="1">
    <location>
        <begin position="41"/>
        <end position="65"/>
    </location>
</feature>
<dbReference type="Gene3D" id="1.25.10.10">
    <property type="entry name" value="Leucine-rich Repeat Variant"/>
    <property type="match status" value="2"/>
</dbReference>
<organism evidence="3 4">
    <name type="scientific">Clitoria ternatea</name>
    <name type="common">Butterfly pea</name>
    <dbReference type="NCBI Taxonomy" id="43366"/>
    <lineage>
        <taxon>Eukaryota</taxon>
        <taxon>Viridiplantae</taxon>
        <taxon>Streptophyta</taxon>
        <taxon>Embryophyta</taxon>
        <taxon>Tracheophyta</taxon>
        <taxon>Spermatophyta</taxon>
        <taxon>Magnoliopsida</taxon>
        <taxon>eudicotyledons</taxon>
        <taxon>Gunneridae</taxon>
        <taxon>Pentapetalae</taxon>
        <taxon>rosids</taxon>
        <taxon>fabids</taxon>
        <taxon>Fabales</taxon>
        <taxon>Fabaceae</taxon>
        <taxon>Papilionoideae</taxon>
        <taxon>50 kb inversion clade</taxon>
        <taxon>NPAAA clade</taxon>
        <taxon>indigoferoid/millettioid clade</taxon>
        <taxon>Phaseoleae</taxon>
        <taxon>Clitoria</taxon>
    </lineage>
</organism>
<feature type="signal peptide" evidence="2">
    <location>
        <begin position="1"/>
        <end position="17"/>
    </location>
</feature>
<keyword evidence="4" id="KW-1185">Reference proteome</keyword>
<evidence type="ECO:0008006" key="5">
    <source>
        <dbReference type="Google" id="ProtNLM"/>
    </source>
</evidence>
<dbReference type="EMBL" id="JAYKXN010000005">
    <property type="protein sequence ID" value="KAK7285567.1"/>
    <property type="molecule type" value="Genomic_DNA"/>
</dbReference>
<evidence type="ECO:0000256" key="2">
    <source>
        <dbReference type="SAM" id="SignalP"/>
    </source>
</evidence>
<dbReference type="PANTHER" id="PTHR37743">
    <property type="entry name" value="ARM REPEAT SUPERFAMILY PROTEIN"/>
    <property type="match status" value="1"/>
</dbReference>
<keyword evidence="2" id="KW-0732">Signal</keyword>
<name>A0AAN9ISN8_CLITE</name>
<sequence>MLITLLNLLNTLEMILTQMTDTLKLMFIVYKAQAQPLERWSFEEKQKQKQSPSSKQRTMEGEAQELLWKSEPQAESIVSVTLARAMTSLLTTRPKKLHDSIFRLSSHSRSSLVSLEDSLWFFHSYVTDAATNNRSLDQVLLPIVDNSLKSKHGEQAMILLNWLFQDELLFQPVAQALAGMVTRKQDRYVLFAWCLLIRNLVEYENSPYQSMFAGIRERYGDLLKILSTCLPDLVGVVSKGSTLQDGFELPSRLGVSAADCFLSLSGALTKATELQSKKSKLNAIAEETAITFVQYPTVDKKLTLDSKSSLISKNDRDYTLWHHLDDLICLVQRLLSWSKKSRFLHAKGLEQVLKWLVEIKDHYGSFQHRADANALKTGDLLLSSCWKHYSMLLHLEDKKFSQHYKELLDQYLSGIQYYMENHAGGYTDKNDGGSETRKFFLNCLCLLLGRLDRKRFESTVSEFGMNISRILVRQLNCTDEGVIVGVVSIFKAIILKPDHSQEDTLIDNRQANIVMPFLLHLLDEQDGTARAVVMLMAEYCSMRKDDKCLMEVLKHLASGNISQRRNSMDVISEVLHISSKSQNSMPYSAWQDIANKLLERLGDEENMIREQASKLLPMIDPSLYLPALVGLVYSLDESQSSASDAIIGVLNSHNQRIDVIFLLLDCLSKISKSQDLPESTGDKGSKLDTDRVLKLVPEWSKTVHDWNSLVGPLVDKLFADPSNATIIKFFSYISENLANVADLVLHHVLLHVREQKEIDENFLSRWEHRTYTNDEFEEMQRSLFERLCPLLIIKMLPLKTFNDLNSSVMYGHLCQSIIHDAGSRAAKIDYECIAALLVNRAFCEFEFEDVRKLSAELCGRIHPQVIFPYLCSVLEMAVDAKNTLKIKACLFSICTSLVVRGWESLSHPSMHAIKRIIETVLLWPCLNADSVSKVQHGCIDCLALMICAEQQASESIRGSMPDRIRAVGKKGNSVISYVINQFFNDKNEKNSTPELEDENSELADAVPLSFRLCMANVLISTCQKISESCKKQFAAEVIPFLLHYLQFETKLEIRAACTQILFSAVYHLRSAVLPYASDLLTIALKAMRKESDKERMAGAKLMASLMASEDVILESISSGLLEARSVLLTISSSDPSLELQQLCCKLLACISSP</sequence>
<dbReference type="PANTHER" id="PTHR37743:SF1">
    <property type="entry name" value="ARM REPEAT SUPERFAMILY PROTEIN"/>
    <property type="match status" value="1"/>
</dbReference>
<dbReference type="Proteomes" id="UP001359559">
    <property type="component" value="Unassembled WGS sequence"/>
</dbReference>